<dbReference type="GO" id="GO:0044781">
    <property type="term" value="P:bacterial-type flagellum organization"/>
    <property type="evidence" value="ECO:0007669"/>
    <property type="project" value="UniProtKB-UniRule"/>
</dbReference>
<dbReference type="AlphaFoldDB" id="A0A8E3AQ16"/>
<gene>
    <name evidence="7" type="ORF">C8N38_10934</name>
</gene>
<evidence type="ECO:0000256" key="5">
    <source>
        <dbReference type="RuleBase" id="RU362076"/>
    </source>
</evidence>
<sequence length="221" mass="23315">MVDSVSSAASAATNSSSASTSGNSKTMISSDFETFLRMLTTQLENQDPLNPMESSDYALQIATFSGVEQQVQTNELLKALSANLGGGGLSQYGSWVGMEGQAAVPANYDGVTPVTVFPEIDKDASTATLVVRDDTGAIVQSEPIPPDTKTILWSGGEDHEAGLYDFIVESYAEDGSKLSEAQARIYAQIAEVRTDEGQISIVFDSGTIVKASEVSALRDPV</sequence>
<evidence type="ECO:0000313" key="8">
    <source>
        <dbReference type="Proteomes" id="UP000244037"/>
    </source>
</evidence>
<dbReference type="InterPro" id="IPR005648">
    <property type="entry name" value="FlgD"/>
</dbReference>
<keyword evidence="7" id="KW-0282">Flagellum</keyword>
<keyword evidence="3 5" id="KW-1005">Bacterial flagellum biogenesis</keyword>
<dbReference type="Pfam" id="PF03963">
    <property type="entry name" value="FlgD"/>
    <property type="match status" value="1"/>
</dbReference>
<evidence type="ECO:0000256" key="2">
    <source>
        <dbReference type="ARBA" id="ARBA00016013"/>
    </source>
</evidence>
<organism evidence="7 8">
    <name type="scientific">Rhodovulum kholense</name>
    <dbReference type="NCBI Taxonomy" id="453584"/>
    <lineage>
        <taxon>Bacteria</taxon>
        <taxon>Pseudomonadati</taxon>
        <taxon>Pseudomonadota</taxon>
        <taxon>Alphaproteobacteria</taxon>
        <taxon>Rhodobacterales</taxon>
        <taxon>Paracoccaceae</taxon>
        <taxon>Rhodovulum</taxon>
    </lineage>
</organism>
<comment type="caution">
    <text evidence="7">The sequence shown here is derived from an EMBL/GenBank/DDBJ whole genome shotgun (WGS) entry which is preliminary data.</text>
</comment>
<proteinExistence type="inferred from homology"/>
<comment type="similarity">
    <text evidence="1 5">Belongs to the FlgD family.</text>
</comment>
<evidence type="ECO:0000256" key="4">
    <source>
        <dbReference type="ARBA" id="ARBA00024746"/>
    </source>
</evidence>
<dbReference type="RefSeq" id="WP_108027537.1">
    <property type="nucleotide sequence ID" value="NZ_QAYC01000009.1"/>
</dbReference>
<name>A0A8E3AQ16_9RHOB</name>
<dbReference type="Proteomes" id="UP000244037">
    <property type="component" value="Unassembled WGS sequence"/>
</dbReference>
<evidence type="ECO:0000256" key="6">
    <source>
        <dbReference type="SAM" id="MobiDB-lite"/>
    </source>
</evidence>
<feature type="region of interest" description="Disordered" evidence="6">
    <location>
        <begin position="1"/>
        <end position="25"/>
    </location>
</feature>
<evidence type="ECO:0000256" key="3">
    <source>
        <dbReference type="ARBA" id="ARBA00022795"/>
    </source>
</evidence>
<dbReference type="OrthoDB" id="9785233at2"/>
<evidence type="ECO:0000256" key="1">
    <source>
        <dbReference type="ARBA" id="ARBA00010577"/>
    </source>
</evidence>
<keyword evidence="7" id="KW-0966">Cell projection</keyword>
<dbReference type="EMBL" id="QAYC01000009">
    <property type="protein sequence ID" value="PTW47677.1"/>
    <property type="molecule type" value="Genomic_DNA"/>
</dbReference>
<accession>A0A8E3AQ16</accession>
<protein>
    <recommendedName>
        <fullName evidence="2 5">Basal-body rod modification protein FlgD</fullName>
    </recommendedName>
</protein>
<reference evidence="7 8" key="1">
    <citation type="submission" date="2018-04" db="EMBL/GenBank/DDBJ databases">
        <title>Genomic Encyclopedia of Archaeal and Bacterial Type Strains, Phase II (KMG-II): from individual species to whole genera.</title>
        <authorList>
            <person name="Goeker M."/>
        </authorList>
    </citation>
    <scope>NUCLEOTIDE SEQUENCE [LARGE SCALE GENOMIC DNA]</scope>
    <source>
        <strain evidence="7 8">DSM 19783</strain>
    </source>
</reference>
<keyword evidence="8" id="KW-1185">Reference proteome</keyword>
<evidence type="ECO:0000313" key="7">
    <source>
        <dbReference type="EMBL" id="PTW47677.1"/>
    </source>
</evidence>
<keyword evidence="7" id="KW-0969">Cilium</keyword>
<comment type="function">
    <text evidence="4 5">Required for flagellar hook formation. May act as a scaffolding protein.</text>
</comment>
<feature type="compositionally biased region" description="Low complexity" evidence="6">
    <location>
        <begin position="1"/>
        <end position="24"/>
    </location>
</feature>